<gene>
    <name evidence="2" type="ORF">J5Y05_14370</name>
</gene>
<organism evidence="2 3">
    <name type="scientific">Streptomyces tagetis</name>
    <dbReference type="NCBI Taxonomy" id="2820809"/>
    <lineage>
        <taxon>Bacteria</taxon>
        <taxon>Bacillati</taxon>
        <taxon>Actinomycetota</taxon>
        <taxon>Actinomycetes</taxon>
        <taxon>Kitasatosporales</taxon>
        <taxon>Streptomycetaceae</taxon>
        <taxon>Streptomyces</taxon>
    </lineage>
</organism>
<sequence length="157" mass="17111">MITLKQIEQEHGIGRSSLHNYRRRPTFPQPVPVEGSTKILYRADEVAAWFDSNPPQQGKRTDLAPQDEGADMPIASPATDRAALIDAAAALLLAAITMRDLASAMAPAAFTSMPDDIRGRVMRHGYQQAFDRLPADVRAEAHALVDADPDIIAARNL</sequence>
<evidence type="ECO:0000313" key="3">
    <source>
        <dbReference type="Proteomes" id="UP000677875"/>
    </source>
</evidence>
<dbReference type="AlphaFoldDB" id="A0A940XFX7"/>
<feature type="region of interest" description="Disordered" evidence="1">
    <location>
        <begin position="13"/>
        <end position="33"/>
    </location>
</feature>
<reference evidence="2" key="1">
    <citation type="submission" date="2021-04" db="EMBL/GenBank/DDBJ databases">
        <title>Genome seq and assembly of Streptomyces sp. RG38.</title>
        <authorList>
            <person name="Chhetri G."/>
        </authorList>
    </citation>
    <scope>NUCLEOTIDE SEQUENCE</scope>
    <source>
        <strain evidence="2">RG38</strain>
    </source>
</reference>
<feature type="region of interest" description="Disordered" evidence="1">
    <location>
        <begin position="50"/>
        <end position="74"/>
    </location>
</feature>
<dbReference type="RefSeq" id="WP_210872261.1">
    <property type="nucleotide sequence ID" value="NZ_JAGPNL010000003.1"/>
</dbReference>
<name>A0A940XFX7_9ACTN</name>
<protein>
    <submittedName>
        <fullName evidence="2">AlpA family phage regulatory protein</fullName>
    </submittedName>
</protein>
<evidence type="ECO:0000313" key="2">
    <source>
        <dbReference type="EMBL" id="MBQ0827685.1"/>
    </source>
</evidence>
<dbReference type="EMBL" id="JAGPNL010000003">
    <property type="protein sequence ID" value="MBQ0827685.1"/>
    <property type="molecule type" value="Genomic_DNA"/>
</dbReference>
<evidence type="ECO:0000256" key="1">
    <source>
        <dbReference type="SAM" id="MobiDB-lite"/>
    </source>
</evidence>
<keyword evidence="3" id="KW-1185">Reference proteome</keyword>
<dbReference type="Proteomes" id="UP000677875">
    <property type="component" value="Unassembled WGS sequence"/>
</dbReference>
<comment type="caution">
    <text evidence="2">The sequence shown here is derived from an EMBL/GenBank/DDBJ whole genome shotgun (WGS) entry which is preliminary data.</text>
</comment>
<proteinExistence type="predicted"/>
<accession>A0A940XFX7</accession>